<protein>
    <submittedName>
        <fullName evidence="2">Uncharacterized protein</fullName>
    </submittedName>
</protein>
<keyword evidence="3" id="KW-1185">Reference proteome</keyword>
<feature type="region of interest" description="Disordered" evidence="1">
    <location>
        <begin position="63"/>
        <end position="86"/>
    </location>
</feature>
<dbReference type="EMBL" id="JAHHUM010002562">
    <property type="protein sequence ID" value="KAK5603187.1"/>
    <property type="molecule type" value="Genomic_DNA"/>
</dbReference>
<evidence type="ECO:0000313" key="2">
    <source>
        <dbReference type="EMBL" id="KAK5603187.1"/>
    </source>
</evidence>
<reference evidence="2 3" key="1">
    <citation type="submission" date="2021-06" db="EMBL/GenBank/DDBJ databases">
        <authorList>
            <person name="Palmer J.M."/>
        </authorList>
    </citation>
    <scope>NUCLEOTIDE SEQUENCE [LARGE SCALE GENOMIC DNA]</scope>
    <source>
        <strain evidence="2 3">MEX-2019</strain>
        <tissue evidence="2">Muscle</tissue>
    </source>
</reference>
<sequence>MGSKHGLFEEWVDTSSSFSSDSSWTSFDLSTDLTSVSSDKSVTPVTAPGSSCRPFEDRLSKKCHPLATEGGTGRAEWRETSFLNEV</sequence>
<gene>
    <name evidence="2" type="ORF">CRENBAI_013288</name>
</gene>
<evidence type="ECO:0000313" key="3">
    <source>
        <dbReference type="Proteomes" id="UP001311232"/>
    </source>
</evidence>
<organism evidence="2 3">
    <name type="scientific">Crenichthys baileyi</name>
    <name type="common">White River springfish</name>
    <dbReference type="NCBI Taxonomy" id="28760"/>
    <lineage>
        <taxon>Eukaryota</taxon>
        <taxon>Metazoa</taxon>
        <taxon>Chordata</taxon>
        <taxon>Craniata</taxon>
        <taxon>Vertebrata</taxon>
        <taxon>Euteleostomi</taxon>
        <taxon>Actinopterygii</taxon>
        <taxon>Neopterygii</taxon>
        <taxon>Teleostei</taxon>
        <taxon>Neoteleostei</taxon>
        <taxon>Acanthomorphata</taxon>
        <taxon>Ovalentaria</taxon>
        <taxon>Atherinomorphae</taxon>
        <taxon>Cyprinodontiformes</taxon>
        <taxon>Goodeidae</taxon>
        <taxon>Crenichthys</taxon>
    </lineage>
</organism>
<evidence type="ECO:0000256" key="1">
    <source>
        <dbReference type="SAM" id="MobiDB-lite"/>
    </source>
</evidence>
<name>A0AAV9R3W4_9TELE</name>
<dbReference type="AlphaFoldDB" id="A0AAV9R3W4"/>
<dbReference type="Proteomes" id="UP001311232">
    <property type="component" value="Unassembled WGS sequence"/>
</dbReference>
<accession>A0AAV9R3W4</accession>
<proteinExistence type="predicted"/>
<comment type="caution">
    <text evidence="2">The sequence shown here is derived from an EMBL/GenBank/DDBJ whole genome shotgun (WGS) entry which is preliminary data.</text>
</comment>